<sequence length="245" mass="28359">MNHPQTNALIATLKRQLKASGKTYQDVATLLELSEASIKRLFRDGEISLPRLEKICDAIDLEFTELIQQMSREQRQLSQLTREQEQQLIDDTPLLLVAICCINGYGYQDILDQYQLEPTLLIQKLAMLDRLHVIELLPNNRIKLRIAPNFNWLPGGPIQQFFHQRIKQEFFQASFAKSSDQLLVTNGLISTQSNGELQQRMQKLLNEFTDQCRKDASLPLDQRHGTTLVVAMRQWQSSLFSDYQR</sequence>
<organism evidence="2 3">
    <name type="scientific">Motiliproteus coralliicola</name>
    <dbReference type="NCBI Taxonomy" id="2283196"/>
    <lineage>
        <taxon>Bacteria</taxon>
        <taxon>Pseudomonadati</taxon>
        <taxon>Pseudomonadota</taxon>
        <taxon>Gammaproteobacteria</taxon>
        <taxon>Oceanospirillales</taxon>
        <taxon>Oceanospirillaceae</taxon>
        <taxon>Motiliproteus</taxon>
    </lineage>
</organism>
<accession>A0A369W8R0</accession>
<comment type="caution">
    <text evidence="2">The sequence shown here is derived from an EMBL/GenBank/DDBJ whole genome shotgun (WGS) entry which is preliminary data.</text>
</comment>
<proteinExistence type="predicted"/>
<dbReference type="AlphaFoldDB" id="A0A369W8R0"/>
<feature type="domain" description="HTH cro/C1-type" evidence="1">
    <location>
        <begin position="13"/>
        <end position="66"/>
    </location>
</feature>
<dbReference type="Gene3D" id="1.10.260.40">
    <property type="entry name" value="lambda repressor-like DNA-binding domains"/>
    <property type="match status" value="1"/>
</dbReference>
<dbReference type="InterPro" id="IPR001387">
    <property type="entry name" value="Cro/C1-type_HTH"/>
</dbReference>
<dbReference type="Pfam" id="PF13443">
    <property type="entry name" value="HTH_26"/>
    <property type="match status" value="1"/>
</dbReference>
<evidence type="ECO:0000313" key="2">
    <source>
        <dbReference type="EMBL" id="RDE18292.1"/>
    </source>
</evidence>
<reference evidence="2 3" key="1">
    <citation type="submission" date="2018-07" db="EMBL/GenBank/DDBJ databases">
        <title>Motiliproteus coralliicola sp. nov., a bacterium isolated from Coral.</title>
        <authorList>
            <person name="Wang G."/>
        </authorList>
    </citation>
    <scope>NUCLEOTIDE SEQUENCE [LARGE SCALE GENOMIC DNA]</scope>
    <source>
        <strain evidence="2 3">C34</strain>
    </source>
</reference>
<protein>
    <submittedName>
        <fullName evidence="2">XRE family transcriptional regulator</fullName>
    </submittedName>
</protein>
<dbReference type="EMBL" id="QQOH01000005">
    <property type="protein sequence ID" value="RDE18292.1"/>
    <property type="molecule type" value="Genomic_DNA"/>
</dbReference>
<dbReference type="InterPro" id="IPR010982">
    <property type="entry name" value="Lambda_DNA-bd_dom_sf"/>
</dbReference>
<keyword evidence="3" id="KW-1185">Reference proteome</keyword>
<dbReference type="PROSITE" id="PS50943">
    <property type="entry name" value="HTH_CROC1"/>
    <property type="match status" value="1"/>
</dbReference>
<evidence type="ECO:0000259" key="1">
    <source>
        <dbReference type="PROSITE" id="PS50943"/>
    </source>
</evidence>
<dbReference type="OrthoDB" id="5298444at2"/>
<name>A0A369W8R0_9GAMM</name>
<dbReference type="CDD" id="cd00093">
    <property type="entry name" value="HTH_XRE"/>
    <property type="match status" value="1"/>
</dbReference>
<dbReference type="SMART" id="SM00530">
    <property type="entry name" value="HTH_XRE"/>
    <property type="match status" value="1"/>
</dbReference>
<dbReference type="SUPFAM" id="SSF47413">
    <property type="entry name" value="lambda repressor-like DNA-binding domains"/>
    <property type="match status" value="1"/>
</dbReference>
<gene>
    <name evidence="2" type="ORF">DV711_16650</name>
</gene>
<evidence type="ECO:0000313" key="3">
    <source>
        <dbReference type="Proteomes" id="UP000253769"/>
    </source>
</evidence>
<dbReference type="GO" id="GO:0003677">
    <property type="term" value="F:DNA binding"/>
    <property type="evidence" value="ECO:0007669"/>
    <property type="project" value="InterPro"/>
</dbReference>
<dbReference type="Proteomes" id="UP000253769">
    <property type="component" value="Unassembled WGS sequence"/>
</dbReference>
<dbReference type="RefSeq" id="WP_114696868.1">
    <property type="nucleotide sequence ID" value="NZ_QQOH01000005.1"/>
</dbReference>